<dbReference type="SMART" id="SM00388">
    <property type="entry name" value="HisKA"/>
    <property type="match status" value="1"/>
</dbReference>
<gene>
    <name evidence="16" type="ORF">ACFQH5_03910</name>
</gene>
<keyword evidence="17" id="KW-1185">Reference proteome</keyword>
<dbReference type="Gene3D" id="3.30.450.20">
    <property type="entry name" value="PAS domain"/>
    <property type="match status" value="2"/>
</dbReference>
<keyword evidence="6" id="KW-0808">Transferase</keyword>
<keyword evidence="11" id="KW-0472">Membrane</keyword>
<dbReference type="Pfam" id="PF00512">
    <property type="entry name" value="HisKA"/>
    <property type="match status" value="1"/>
</dbReference>
<keyword evidence="7" id="KW-0812">Transmembrane</keyword>
<keyword evidence="4" id="KW-1003">Cell membrane</keyword>
<evidence type="ECO:0000256" key="3">
    <source>
        <dbReference type="ARBA" id="ARBA00012438"/>
    </source>
</evidence>
<dbReference type="InterPro" id="IPR029151">
    <property type="entry name" value="Sensor-like_sf"/>
</dbReference>
<dbReference type="Gene3D" id="1.10.287.130">
    <property type="match status" value="1"/>
</dbReference>
<name>A0ABW2EU28_9GAMM</name>
<dbReference type="PIRSF" id="PIRSF036431">
    <property type="entry name" value="STHK_DctB"/>
    <property type="match status" value="1"/>
</dbReference>
<dbReference type="EMBL" id="JBHSZP010000008">
    <property type="protein sequence ID" value="MFC7088695.1"/>
    <property type="molecule type" value="Genomic_DNA"/>
</dbReference>
<dbReference type="InterPro" id="IPR036097">
    <property type="entry name" value="HisK_dim/P_sf"/>
</dbReference>
<keyword evidence="13" id="KW-0175">Coiled coil</keyword>
<comment type="subcellular location">
    <subcellularLocation>
        <location evidence="2">Cell membrane</location>
        <topology evidence="2">Multi-pass membrane protein</topology>
    </subcellularLocation>
</comment>
<dbReference type="InterPro" id="IPR003661">
    <property type="entry name" value="HisK_dim/P_dom"/>
</dbReference>
<dbReference type="CDD" id="cd00082">
    <property type="entry name" value="HisKA"/>
    <property type="match status" value="1"/>
</dbReference>
<evidence type="ECO:0000256" key="14">
    <source>
        <dbReference type="SAM" id="MobiDB-lite"/>
    </source>
</evidence>
<dbReference type="GO" id="GO:0005524">
    <property type="term" value="F:ATP binding"/>
    <property type="evidence" value="ECO:0007669"/>
    <property type="project" value="UniProtKB-KW"/>
</dbReference>
<evidence type="ECO:0000256" key="11">
    <source>
        <dbReference type="ARBA" id="ARBA00022989"/>
    </source>
</evidence>
<comment type="catalytic activity">
    <reaction evidence="1">
        <text>ATP + protein L-histidine = ADP + protein N-phospho-L-histidine.</text>
        <dbReference type="EC" id="2.7.13.3"/>
    </reaction>
</comment>
<dbReference type="InterPro" id="IPR005467">
    <property type="entry name" value="His_kinase_dom"/>
</dbReference>
<keyword evidence="11" id="KW-1133">Transmembrane helix</keyword>
<evidence type="ECO:0000256" key="2">
    <source>
        <dbReference type="ARBA" id="ARBA00004651"/>
    </source>
</evidence>
<dbReference type="InterPro" id="IPR017055">
    <property type="entry name" value="Sig_transdc_His_kinase_DctB"/>
</dbReference>
<dbReference type="EC" id="2.7.13.3" evidence="3"/>
<evidence type="ECO:0000256" key="12">
    <source>
        <dbReference type="ARBA" id="ARBA00023012"/>
    </source>
</evidence>
<keyword evidence="9" id="KW-0418">Kinase</keyword>
<organism evidence="16 17">
    <name type="scientific">Halomonas salifodinae</name>
    <dbReference type="NCBI Taxonomy" id="438745"/>
    <lineage>
        <taxon>Bacteria</taxon>
        <taxon>Pseudomonadati</taxon>
        <taxon>Pseudomonadota</taxon>
        <taxon>Gammaproteobacteria</taxon>
        <taxon>Oceanospirillales</taxon>
        <taxon>Halomonadaceae</taxon>
        <taxon>Halomonas</taxon>
    </lineage>
</organism>
<dbReference type="Gene3D" id="6.10.250.3020">
    <property type="match status" value="1"/>
</dbReference>
<evidence type="ECO:0000256" key="5">
    <source>
        <dbReference type="ARBA" id="ARBA00022553"/>
    </source>
</evidence>
<keyword evidence="5" id="KW-0597">Phosphoprotein</keyword>
<keyword evidence="10 16" id="KW-0067">ATP-binding</keyword>
<keyword evidence="8" id="KW-0547">Nucleotide-binding</keyword>
<dbReference type="SUPFAM" id="SSF47384">
    <property type="entry name" value="Homodimeric domain of signal transducing histidine kinase"/>
    <property type="match status" value="1"/>
</dbReference>
<evidence type="ECO:0000256" key="8">
    <source>
        <dbReference type="ARBA" id="ARBA00022741"/>
    </source>
</evidence>
<protein>
    <recommendedName>
        <fullName evidence="3">histidine kinase</fullName>
        <ecNumber evidence="3">2.7.13.3</ecNumber>
    </recommendedName>
</protein>
<dbReference type="Proteomes" id="UP001596411">
    <property type="component" value="Unassembled WGS sequence"/>
</dbReference>
<dbReference type="SMART" id="SM00387">
    <property type="entry name" value="HATPase_c"/>
    <property type="match status" value="1"/>
</dbReference>
<dbReference type="PANTHER" id="PTHR43065:SF46">
    <property type="entry name" value="C4-DICARBOXYLATE TRANSPORT SENSOR PROTEIN DCTB"/>
    <property type="match status" value="1"/>
</dbReference>
<dbReference type="PANTHER" id="PTHR43065">
    <property type="entry name" value="SENSOR HISTIDINE KINASE"/>
    <property type="match status" value="1"/>
</dbReference>
<evidence type="ECO:0000259" key="15">
    <source>
        <dbReference type="PROSITE" id="PS50109"/>
    </source>
</evidence>
<evidence type="ECO:0000256" key="6">
    <source>
        <dbReference type="ARBA" id="ARBA00022679"/>
    </source>
</evidence>
<reference evidence="17" key="1">
    <citation type="journal article" date="2019" name="Int. J. Syst. Evol. Microbiol.">
        <title>The Global Catalogue of Microorganisms (GCM) 10K type strain sequencing project: providing services to taxonomists for standard genome sequencing and annotation.</title>
        <authorList>
            <consortium name="The Broad Institute Genomics Platform"/>
            <consortium name="The Broad Institute Genome Sequencing Center for Infectious Disease"/>
            <person name="Wu L."/>
            <person name="Ma J."/>
        </authorList>
    </citation>
    <scope>NUCLEOTIDE SEQUENCE [LARGE SCALE GENOMIC DNA]</scope>
    <source>
        <strain evidence="17">CGMCC 1.13666</strain>
    </source>
</reference>
<dbReference type="RefSeq" id="WP_346062192.1">
    <property type="nucleotide sequence ID" value="NZ_BAAADR010000009.1"/>
</dbReference>
<proteinExistence type="predicted"/>
<evidence type="ECO:0000313" key="16">
    <source>
        <dbReference type="EMBL" id="MFC7088695.1"/>
    </source>
</evidence>
<accession>A0ABW2EU28</accession>
<keyword evidence="12" id="KW-0902">Two-component regulatory system</keyword>
<dbReference type="PROSITE" id="PS50109">
    <property type="entry name" value="HIS_KIN"/>
    <property type="match status" value="1"/>
</dbReference>
<evidence type="ECO:0000313" key="17">
    <source>
        <dbReference type="Proteomes" id="UP001596411"/>
    </source>
</evidence>
<dbReference type="Gene3D" id="3.30.565.10">
    <property type="entry name" value="Histidine kinase-like ATPase, C-terminal domain"/>
    <property type="match status" value="1"/>
</dbReference>
<evidence type="ECO:0000256" key="1">
    <source>
        <dbReference type="ARBA" id="ARBA00000085"/>
    </source>
</evidence>
<evidence type="ECO:0000256" key="4">
    <source>
        <dbReference type="ARBA" id="ARBA00022475"/>
    </source>
</evidence>
<evidence type="ECO:0000256" key="13">
    <source>
        <dbReference type="SAM" id="Coils"/>
    </source>
</evidence>
<evidence type="ECO:0000256" key="7">
    <source>
        <dbReference type="ARBA" id="ARBA00022692"/>
    </source>
</evidence>
<evidence type="ECO:0000256" key="10">
    <source>
        <dbReference type="ARBA" id="ARBA00022840"/>
    </source>
</evidence>
<sequence>MTRRGLRLALALLILLGLALVIWPATQVAREQALDRLQEEADNELRLSVAGLRGHLSRHDYLPQLLASREPVQRFLSAPEERRAQAINVLLDGFRAIAEVSDVYLLDRHADTLAASNWHRPDTFIGQNYAFRRYYRDAIAGREGRFYGLGVLSRERGYYFSAPVWLPDDETEPAGVMVVKVLLDAQESAWAEQQAELLVVDGQGIIFMASRPELRLAALHPLSDAERQRLLATRRYADEPLAPSGLRQLERRGEHGDLVTFDRGPLDGQTFLRQARPLAELGWEMHILKPLTPVQAAQWQAALLAGGLYGILVLGTGVGWQRQRLRRQREHFAERERQTLARARDELERNVARRTHDLVETNRRLSDEIEERRRAEETLRQTQDELIQAAKLALLGQLAAGINHELNQPLAAVRSYAENARAFLARQQAERADANLAEIVELTGRMAEISAQLKQFSRKSGDQLTSVSVGDCFGYALRLYRARLDQDGVTVERRWPEAPVWVRADLVRLEQVLVNLIGNALQAMAQTPSPRLILGIDAQDDEVRIEVADNGPGIPETNLARIFEPFFTTKSIGTGLGLGLSISSRIIADLGGRLQAENLPEGGARFTIRLPRDRSPEVPEPHATQERHSHG</sequence>
<dbReference type="InterPro" id="IPR004358">
    <property type="entry name" value="Sig_transdc_His_kin-like_C"/>
</dbReference>
<comment type="caution">
    <text evidence="16">The sequence shown here is derived from an EMBL/GenBank/DDBJ whole genome shotgun (WGS) entry which is preliminary data.</text>
</comment>
<feature type="coiled-coil region" evidence="13">
    <location>
        <begin position="330"/>
        <end position="392"/>
    </location>
</feature>
<feature type="domain" description="Histidine kinase" evidence="15">
    <location>
        <begin position="401"/>
        <end position="614"/>
    </location>
</feature>
<dbReference type="SUPFAM" id="SSF103190">
    <property type="entry name" value="Sensory domain-like"/>
    <property type="match status" value="1"/>
</dbReference>
<dbReference type="Pfam" id="PF02518">
    <property type="entry name" value="HATPase_c"/>
    <property type="match status" value="1"/>
</dbReference>
<feature type="region of interest" description="Disordered" evidence="14">
    <location>
        <begin position="609"/>
        <end position="631"/>
    </location>
</feature>
<dbReference type="InterPro" id="IPR036890">
    <property type="entry name" value="HATPase_C_sf"/>
</dbReference>
<dbReference type="InterPro" id="IPR003594">
    <property type="entry name" value="HATPase_dom"/>
</dbReference>
<dbReference type="PRINTS" id="PR00344">
    <property type="entry name" value="BCTRLSENSOR"/>
</dbReference>
<dbReference type="SUPFAM" id="SSF55874">
    <property type="entry name" value="ATPase domain of HSP90 chaperone/DNA topoisomerase II/histidine kinase"/>
    <property type="match status" value="1"/>
</dbReference>
<feature type="compositionally biased region" description="Basic and acidic residues" evidence="14">
    <location>
        <begin position="610"/>
        <end position="631"/>
    </location>
</feature>
<evidence type="ECO:0000256" key="9">
    <source>
        <dbReference type="ARBA" id="ARBA00022777"/>
    </source>
</evidence>